<evidence type="ECO:0000313" key="12">
    <source>
        <dbReference type="EMBL" id="KAL0370502.1"/>
    </source>
</evidence>
<evidence type="ECO:0000256" key="5">
    <source>
        <dbReference type="ARBA" id="ARBA00022729"/>
    </source>
</evidence>
<dbReference type="SUPFAM" id="SSF47699">
    <property type="entry name" value="Bifunctional inhibitor/lipid-transfer protein/seed storage 2S albumin"/>
    <property type="match status" value="1"/>
</dbReference>
<keyword evidence="4" id="KW-0336">GPI-anchor</keyword>
<dbReference type="Pfam" id="PF14368">
    <property type="entry name" value="LTP_2"/>
    <property type="match status" value="1"/>
</dbReference>
<keyword evidence="9" id="KW-0812">Transmembrane</keyword>
<reference evidence="12" key="2">
    <citation type="journal article" date="2024" name="Plant">
        <title>Genomic evolution and insights into agronomic trait innovations of Sesamum species.</title>
        <authorList>
            <person name="Miao H."/>
            <person name="Wang L."/>
            <person name="Qu L."/>
            <person name="Liu H."/>
            <person name="Sun Y."/>
            <person name="Le M."/>
            <person name="Wang Q."/>
            <person name="Wei S."/>
            <person name="Zheng Y."/>
            <person name="Lin W."/>
            <person name="Duan Y."/>
            <person name="Cao H."/>
            <person name="Xiong S."/>
            <person name="Wang X."/>
            <person name="Wei L."/>
            <person name="Li C."/>
            <person name="Ma Q."/>
            <person name="Ju M."/>
            <person name="Zhao R."/>
            <person name="Li G."/>
            <person name="Mu C."/>
            <person name="Tian Q."/>
            <person name="Mei H."/>
            <person name="Zhang T."/>
            <person name="Gao T."/>
            <person name="Zhang H."/>
        </authorList>
    </citation>
    <scope>NUCLEOTIDE SEQUENCE</scope>
    <source>
        <strain evidence="12">G01</strain>
    </source>
</reference>
<comment type="similarity">
    <text evidence="2">Belongs to the plant LTP family.</text>
</comment>
<dbReference type="SMART" id="SM00499">
    <property type="entry name" value="AAI"/>
    <property type="match status" value="1"/>
</dbReference>
<accession>A0AAW2QSB8</accession>
<dbReference type="AlphaFoldDB" id="A0AAW2QSB8"/>
<evidence type="ECO:0000256" key="9">
    <source>
        <dbReference type="SAM" id="Phobius"/>
    </source>
</evidence>
<feature type="signal peptide" evidence="10">
    <location>
        <begin position="1"/>
        <end position="20"/>
    </location>
</feature>
<protein>
    <recommendedName>
        <fullName evidence="11">Bifunctional inhibitor/plant lipid transfer protein/seed storage helical domain-containing protein</fullName>
    </recommendedName>
</protein>
<dbReference type="PANTHER" id="PTHR33044">
    <property type="entry name" value="BIFUNCTIONAL INHIBITOR/LIPID-TRANSFER PROTEIN/SEED STORAGE 2S ALBUMIN SUPERFAMILY PROTEIN-RELATED"/>
    <property type="match status" value="1"/>
</dbReference>
<organism evidence="12">
    <name type="scientific">Sesamum angustifolium</name>
    <dbReference type="NCBI Taxonomy" id="2727405"/>
    <lineage>
        <taxon>Eukaryota</taxon>
        <taxon>Viridiplantae</taxon>
        <taxon>Streptophyta</taxon>
        <taxon>Embryophyta</taxon>
        <taxon>Tracheophyta</taxon>
        <taxon>Spermatophyta</taxon>
        <taxon>Magnoliopsida</taxon>
        <taxon>eudicotyledons</taxon>
        <taxon>Gunneridae</taxon>
        <taxon>Pentapetalae</taxon>
        <taxon>asterids</taxon>
        <taxon>lamiids</taxon>
        <taxon>Lamiales</taxon>
        <taxon>Pedaliaceae</taxon>
        <taxon>Sesamum</taxon>
    </lineage>
</organism>
<dbReference type="EMBL" id="JACGWK010000002">
    <property type="protein sequence ID" value="KAL0370502.1"/>
    <property type="molecule type" value="Genomic_DNA"/>
</dbReference>
<evidence type="ECO:0000256" key="3">
    <source>
        <dbReference type="ARBA" id="ARBA00022475"/>
    </source>
</evidence>
<dbReference type="InterPro" id="IPR036312">
    <property type="entry name" value="Bifun_inhib/LTP/seed_sf"/>
</dbReference>
<dbReference type="Gene3D" id="1.10.110.10">
    <property type="entry name" value="Plant lipid-transfer and hydrophobic proteins"/>
    <property type="match status" value="1"/>
</dbReference>
<feature type="domain" description="Bifunctional inhibitor/plant lipid transfer protein/seed storage helical" evidence="11">
    <location>
        <begin position="33"/>
        <end position="104"/>
    </location>
</feature>
<gene>
    <name evidence="12" type="ORF">Sangu_0368300</name>
</gene>
<dbReference type="GO" id="GO:0005886">
    <property type="term" value="C:plasma membrane"/>
    <property type="evidence" value="ECO:0007669"/>
    <property type="project" value="UniProtKB-SubCell"/>
</dbReference>
<keyword evidence="8" id="KW-0449">Lipoprotein</keyword>
<proteinExistence type="inferred from homology"/>
<evidence type="ECO:0000256" key="6">
    <source>
        <dbReference type="ARBA" id="ARBA00023157"/>
    </source>
</evidence>
<evidence type="ECO:0000256" key="1">
    <source>
        <dbReference type="ARBA" id="ARBA00004609"/>
    </source>
</evidence>
<dbReference type="GO" id="GO:0098552">
    <property type="term" value="C:side of membrane"/>
    <property type="evidence" value="ECO:0007669"/>
    <property type="project" value="UniProtKB-KW"/>
</dbReference>
<feature type="chain" id="PRO_5043822754" description="Bifunctional inhibitor/plant lipid transfer protein/seed storage helical domain-containing protein" evidence="10">
    <location>
        <begin position="21"/>
        <end position="137"/>
    </location>
</feature>
<keyword evidence="3" id="KW-1003">Cell membrane</keyword>
<dbReference type="CDD" id="cd00010">
    <property type="entry name" value="AAI_LTSS"/>
    <property type="match status" value="1"/>
</dbReference>
<dbReference type="InterPro" id="IPR016140">
    <property type="entry name" value="Bifunc_inhib/LTP/seed_store"/>
</dbReference>
<comment type="caution">
    <text evidence="12">The sequence shown here is derived from an EMBL/GenBank/DDBJ whole genome shotgun (WGS) entry which is preliminary data.</text>
</comment>
<name>A0AAW2QSB8_9LAMI</name>
<dbReference type="InterPro" id="IPR043325">
    <property type="entry name" value="LTSS"/>
</dbReference>
<evidence type="ECO:0000256" key="8">
    <source>
        <dbReference type="ARBA" id="ARBA00023288"/>
    </source>
</evidence>
<keyword evidence="7" id="KW-0325">Glycoprotein</keyword>
<keyword evidence="5 10" id="KW-0732">Signal</keyword>
<evidence type="ECO:0000259" key="11">
    <source>
        <dbReference type="SMART" id="SM00499"/>
    </source>
</evidence>
<evidence type="ECO:0000256" key="10">
    <source>
        <dbReference type="SAM" id="SignalP"/>
    </source>
</evidence>
<comment type="subcellular location">
    <subcellularLocation>
        <location evidence="1">Cell membrane</location>
        <topology evidence="1">Lipid-anchor</topology>
        <topology evidence="1">GPI-anchor</topology>
    </subcellularLocation>
</comment>
<sequence>MAARRMERAVALVLISAILAVDFPLETVGQSSCQNEIASLSPCYRYIYESDADPSPQCCSRLGNLVETQPECLCQVVDGEGLNRTRALALPSACNVQTPPTTDCYFPPPSGYSTKILNSLLLSVLTAAACAGILMII</sequence>
<keyword evidence="6" id="KW-1015">Disulfide bond</keyword>
<evidence type="ECO:0000256" key="2">
    <source>
        <dbReference type="ARBA" id="ARBA00009748"/>
    </source>
</evidence>
<evidence type="ECO:0000256" key="7">
    <source>
        <dbReference type="ARBA" id="ARBA00023180"/>
    </source>
</evidence>
<reference evidence="12" key="1">
    <citation type="submission" date="2020-06" db="EMBL/GenBank/DDBJ databases">
        <authorList>
            <person name="Li T."/>
            <person name="Hu X."/>
            <person name="Zhang T."/>
            <person name="Song X."/>
            <person name="Zhang H."/>
            <person name="Dai N."/>
            <person name="Sheng W."/>
            <person name="Hou X."/>
            <person name="Wei L."/>
        </authorList>
    </citation>
    <scope>NUCLEOTIDE SEQUENCE</scope>
    <source>
        <strain evidence="12">G01</strain>
        <tissue evidence="12">Leaf</tissue>
    </source>
</reference>
<evidence type="ECO:0000256" key="4">
    <source>
        <dbReference type="ARBA" id="ARBA00022622"/>
    </source>
</evidence>
<feature type="transmembrane region" description="Helical" evidence="9">
    <location>
        <begin position="116"/>
        <end position="136"/>
    </location>
</feature>
<keyword evidence="9" id="KW-0472">Membrane</keyword>
<keyword evidence="9" id="KW-1133">Transmembrane helix</keyword>